<dbReference type="SMART" id="SM00829">
    <property type="entry name" value="PKS_ER"/>
    <property type="match status" value="1"/>
</dbReference>
<dbReference type="Gene3D" id="3.40.50.720">
    <property type="entry name" value="NAD(P)-binding Rossmann-like Domain"/>
    <property type="match status" value="1"/>
</dbReference>
<reference evidence="3" key="1">
    <citation type="journal article" name="DNA Res.">
        <title>The physiological potential of anammox bacteria as revealed by their core genome structure.</title>
        <authorList>
            <person name="Okubo T."/>
            <person name="Toyoda A."/>
            <person name="Fukuhara K."/>
            <person name="Uchiyama I."/>
            <person name="Harigaya Y."/>
            <person name="Kuroiwa M."/>
            <person name="Suzuki T."/>
            <person name="Murakami Y."/>
            <person name="Suwa Y."/>
            <person name="Takami H."/>
        </authorList>
    </citation>
    <scope>NUCLEOTIDE SEQUENCE</scope>
    <source>
        <strain evidence="3">317325-3</strain>
    </source>
</reference>
<dbReference type="Gene3D" id="3.90.180.10">
    <property type="entry name" value="Medium-chain alcohol dehydrogenases, catalytic domain"/>
    <property type="match status" value="1"/>
</dbReference>
<dbReference type="GO" id="GO:0016491">
    <property type="term" value="F:oxidoreductase activity"/>
    <property type="evidence" value="ECO:0007669"/>
    <property type="project" value="UniProtKB-KW"/>
</dbReference>
<dbReference type="Pfam" id="PF13602">
    <property type="entry name" value="ADH_zinc_N_2"/>
    <property type="match status" value="1"/>
</dbReference>
<dbReference type="InterPro" id="IPR050700">
    <property type="entry name" value="YIM1/Zinc_Alcohol_DH_Fams"/>
</dbReference>
<dbReference type="AlphaFoldDB" id="A0A809RNV3"/>
<protein>
    <submittedName>
        <fullName evidence="3">NADPH:quinone oxidoreductase</fullName>
    </submittedName>
</protein>
<dbReference type="SUPFAM" id="SSF50129">
    <property type="entry name" value="GroES-like"/>
    <property type="match status" value="1"/>
</dbReference>
<dbReference type="KEGG" id="ddz:DSYM_19510"/>
<evidence type="ECO:0000256" key="1">
    <source>
        <dbReference type="ARBA" id="ARBA00023002"/>
    </source>
</evidence>
<dbReference type="CDD" id="cd05289">
    <property type="entry name" value="MDR_like_2"/>
    <property type="match status" value="1"/>
</dbReference>
<dbReference type="InterPro" id="IPR020843">
    <property type="entry name" value="ER"/>
</dbReference>
<feature type="domain" description="Enoyl reductase (ER)" evidence="2">
    <location>
        <begin position="10"/>
        <end position="330"/>
    </location>
</feature>
<dbReference type="Proteomes" id="UP000662914">
    <property type="component" value="Chromosome"/>
</dbReference>
<dbReference type="GO" id="GO:0008270">
    <property type="term" value="F:zinc ion binding"/>
    <property type="evidence" value="ECO:0007669"/>
    <property type="project" value="InterPro"/>
</dbReference>
<dbReference type="InterPro" id="IPR011032">
    <property type="entry name" value="GroES-like_sf"/>
</dbReference>
<name>A0A809RNV3_9PROT</name>
<dbReference type="EMBL" id="AP021857">
    <property type="protein sequence ID" value="BBO21252.1"/>
    <property type="molecule type" value="Genomic_DNA"/>
</dbReference>
<accession>A0A809RNV3</accession>
<gene>
    <name evidence="3" type="ORF">DSYM_19510</name>
</gene>
<proteinExistence type="predicted"/>
<organism evidence="3 4">
    <name type="scientific">Candidatus Desulfobacillus denitrificans</name>
    <dbReference type="NCBI Taxonomy" id="2608985"/>
    <lineage>
        <taxon>Bacteria</taxon>
        <taxon>Pseudomonadati</taxon>
        <taxon>Pseudomonadota</taxon>
        <taxon>Betaproteobacteria</taxon>
        <taxon>Candidatus Desulfobacillus</taxon>
    </lineage>
</organism>
<sequence length="339" mass="35990">MKAAFIRRYGGSDVVELGELPEPQAGPGELLVEVHAASVNPVDFKIRDGLLKPIIPFGFPLILGNDLSGTVKAVGAGVTRFRPGDAVFARMDKKRIGAFAEFAVVAEADAALKPANLSHIEAAAVPLAGLTAWQALFEIGGLKAGQKVLIHAGSGGVGSFAIQLARHAGATVATTAGARNAELVRSLGADIVIDYKSQRFEDVVSGQDLVFDTQAGDIQHRSFAVLRRGGVLVSIAGKPDGRLARAWGLNPLLGVLLDFLNRKTLRLAKRNGVRYEYLFMHPSGEQLEQIGRLLAEGSVRPIIDKVFPLAQVREALAHVEAGHATGKVVVEVKPPYHGD</sequence>
<evidence type="ECO:0000259" key="2">
    <source>
        <dbReference type="SMART" id="SM00829"/>
    </source>
</evidence>
<evidence type="ECO:0000313" key="3">
    <source>
        <dbReference type="EMBL" id="BBO21252.1"/>
    </source>
</evidence>
<dbReference type="InterPro" id="IPR002364">
    <property type="entry name" value="Quin_OxRdtase/zeta-crystal_CS"/>
</dbReference>
<dbReference type="PANTHER" id="PTHR11695:SF294">
    <property type="entry name" value="RETICULON-4-INTERACTING PROTEIN 1, MITOCHONDRIAL"/>
    <property type="match status" value="1"/>
</dbReference>
<dbReference type="InterPro" id="IPR036291">
    <property type="entry name" value="NAD(P)-bd_dom_sf"/>
</dbReference>
<dbReference type="InterPro" id="IPR013154">
    <property type="entry name" value="ADH-like_N"/>
</dbReference>
<keyword evidence="1" id="KW-0560">Oxidoreductase</keyword>
<dbReference type="SUPFAM" id="SSF51735">
    <property type="entry name" value="NAD(P)-binding Rossmann-fold domains"/>
    <property type="match status" value="1"/>
</dbReference>
<dbReference type="PANTHER" id="PTHR11695">
    <property type="entry name" value="ALCOHOL DEHYDROGENASE RELATED"/>
    <property type="match status" value="1"/>
</dbReference>
<dbReference type="Pfam" id="PF08240">
    <property type="entry name" value="ADH_N"/>
    <property type="match status" value="1"/>
</dbReference>
<evidence type="ECO:0000313" key="4">
    <source>
        <dbReference type="Proteomes" id="UP000662914"/>
    </source>
</evidence>
<dbReference type="PROSITE" id="PS01162">
    <property type="entry name" value="QOR_ZETA_CRYSTAL"/>
    <property type="match status" value="1"/>
</dbReference>